<dbReference type="EMBL" id="CAJPDR010000030">
    <property type="protein sequence ID" value="CAF9908683.1"/>
    <property type="molecule type" value="Genomic_DNA"/>
</dbReference>
<name>A0A8H3EQL5_9LECA</name>
<dbReference type="Proteomes" id="UP000664203">
    <property type="component" value="Unassembled WGS sequence"/>
</dbReference>
<gene>
    <name evidence="2" type="ORF">ALECFALPRED_004894</name>
</gene>
<evidence type="ECO:0000313" key="2">
    <source>
        <dbReference type="EMBL" id="CAF9908683.1"/>
    </source>
</evidence>
<evidence type="ECO:0000256" key="1">
    <source>
        <dbReference type="SAM" id="MobiDB-lite"/>
    </source>
</evidence>
<keyword evidence="3" id="KW-1185">Reference proteome</keyword>
<feature type="region of interest" description="Disordered" evidence="1">
    <location>
        <begin position="38"/>
        <end position="148"/>
    </location>
</feature>
<evidence type="ECO:0000313" key="3">
    <source>
        <dbReference type="Proteomes" id="UP000664203"/>
    </source>
</evidence>
<sequence length="148" mass="16846">MSIHSPSHLIQVKKHDLYFPITTARTIIDRWNMPAHLDVPSESPAPPPLKPSTIPQLYDIKSPSHNQSVSTHLYLPQRDGQVLIEPAGEEKKEKEKEKGKGMGKDEKKKEKKKKKKEEEEEEEEEKEATTVVGGISARKERMRARMAG</sequence>
<dbReference type="AlphaFoldDB" id="A0A8H3EQL5"/>
<feature type="compositionally biased region" description="Basic and acidic residues" evidence="1">
    <location>
        <begin position="88"/>
        <end position="108"/>
    </location>
</feature>
<reference evidence="2" key="1">
    <citation type="submission" date="2021-03" db="EMBL/GenBank/DDBJ databases">
        <authorList>
            <person name="Tagirdzhanova G."/>
        </authorList>
    </citation>
    <scope>NUCLEOTIDE SEQUENCE</scope>
</reference>
<comment type="caution">
    <text evidence="2">The sequence shown here is derived from an EMBL/GenBank/DDBJ whole genome shotgun (WGS) entry which is preliminary data.</text>
</comment>
<protein>
    <submittedName>
        <fullName evidence="2">Uncharacterized protein</fullName>
    </submittedName>
</protein>
<accession>A0A8H3EQL5</accession>
<proteinExistence type="predicted"/>
<organism evidence="2 3">
    <name type="scientific">Alectoria fallacina</name>
    <dbReference type="NCBI Taxonomy" id="1903189"/>
    <lineage>
        <taxon>Eukaryota</taxon>
        <taxon>Fungi</taxon>
        <taxon>Dikarya</taxon>
        <taxon>Ascomycota</taxon>
        <taxon>Pezizomycotina</taxon>
        <taxon>Lecanoromycetes</taxon>
        <taxon>OSLEUM clade</taxon>
        <taxon>Lecanoromycetidae</taxon>
        <taxon>Lecanorales</taxon>
        <taxon>Lecanorineae</taxon>
        <taxon>Parmeliaceae</taxon>
        <taxon>Alectoria</taxon>
    </lineage>
</organism>